<organism evidence="3 4">
    <name type="scientific">Nocardia otitidiscaviarum</name>
    <dbReference type="NCBI Taxonomy" id="1823"/>
    <lineage>
        <taxon>Bacteria</taxon>
        <taxon>Bacillati</taxon>
        <taxon>Actinomycetota</taxon>
        <taxon>Actinomycetes</taxon>
        <taxon>Mycobacteriales</taxon>
        <taxon>Nocardiaceae</taxon>
        <taxon>Nocardia</taxon>
    </lineage>
</organism>
<keyword evidence="4" id="KW-1185">Reference proteome</keyword>
<feature type="signal peptide" evidence="2">
    <location>
        <begin position="1"/>
        <end position="23"/>
    </location>
</feature>
<evidence type="ECO:0000313" key="3">
    <source>
        <dbReference type="EMBL" id="SUD48074.1"/>
    </source>
</evidence>
<sequence length="173" mass="18820">MRGVAGFLVGACALLAGACGSEAGPEETGDRPPVRVAAPGPFTGECGHVTDAEIRSTTGLSEPSDVFRNSVTCRWFHTAQHTDVTFTSYRGSPIDRERAWEALWGRDIRSLTLADHPGFLSHSPDGPTREVCVLAVQLGDDFFEWSYRGVVTHPRASCDMVQHFADLTVRRMG</sequence>
<proteinExistence type="predicted"/>
<evidence type="ECO:0000256" key="2">
    <source>
        <dbReference type="SAM" id="SignalP"/>
    </source>
</evidence>
<dbReference type="OrthoDB" id="4624021at2"/>
<name>A0A379JI47_9NOCA</name>
<dbReference type="STRING" id="1406858.GCA_000710895_03778"/>
<dbReference type="PROSITE" id="PS51257">
    <property type="entry name" value="PROKAR_LIPOPROTEIN"/>
    <property type="match status" value="1"/>
</dbReference>
<evidence type="ECO:0000313" key="4">
    <source>
        <dbReference type="Proteomes" id="UP000255467"/>
    </source>
</evidence>
<dbReference type="Proteomes" id="UP000255467">
    <property type="component" value="Unassembled WGS sequence"/>
</dbReference>
<evidence type="ECO:0000256" key="1">
    <source>
        <dbReference type="SAM" id="MobiDB-lite"/>
    </source>
</evidence>
<dbReference type="RefSeq" id="WP_039812257.1">
    <property type="nucleotide sequence ID" value="NZ_UGRY01000004.1"/>
</dbReference>
<feature type="chain" id="PRO_5017062316" evidence="2">
    <location>
        <begin position="24"/>
        <end position="173"/>
    </location>
</feature>
<gene>
    <name evidence="3" type="ORF">NCTC1934_05401</name>
</gene>
<dbReference type="Pfam" id="PF12079">
    <property type="entry name" value="DUF3558"/>
    <property type="match status" value="1"/>
</dbReference>
<dbReference type="InterPro" id="IPR024520">
    <property type="entry name" value="DUF3558"/>
</dbReference>
<feature type="region of interest" description="Disordered" evidence="1">
    <location>
        <begin position="22"/>
        <end position="41"/>
    </location>
</feature>
<reference evidence="3 4" key="1">
    <citation type="submission" date="2018-06" db="EMBL/GenBank/DDBJ databases">
        <authorList>
            <consortium name="Pathogen Informatics"/>
            <person name="Doyle S."/>
        </authorList>
    </citation>
    <scope>NUCLEOTIDE SEQUENCE [LARGE SCALE GENOMIC DNA]</scope>
    <source>
        <strain evidence="3 4">NCTC1934</strain>
    </source>
</reference>
<dbReference type="EMBL" id="UGRY01000004">
    <property type="protein sequence ID" value="SUD48074.1"/>
    <property type="molecule type" value="Genomic_DNA"/>
</dbReference>
<protein>
    <submittedName>
        <fullName evidence="3">Protein of uncharacterized function (DUF3558)</fullName>
    </submittedName>
</protein>
<accession>A0A379JI47</accession>
<dbReference type="AlphaFoldDB" id="A0A379JI47"/>
<keyword evidence="2" id="KW-0732">Signal</keyword>